<protein>
    <recommendedName>
        <fullName evidence="3 12">Malate dehydrogenase</fullName>
        <ecNumber evidence="3 12">1.1.1.37</ecNumber>
    </recommendedName>
</protein>
<evidence type="ECO:0000256" key="3">
    <source>
        <dbReference type="ARBA" id="ARBA00012995"/>
    </source>
</evidence>
<sequence>MFAARSALRSAAPLRQGFASSRLFSSSSIVNKNVAVLGASGGIGQPLSLLLKNDPLVTELRLFDVRLAPGVAADVSHVNTPAITTGFSPENDGLKKALTGADIIVIPAGVPRKPGMTRDDLFNTNASIVRDLAKTAAEVAPKAHMLIISNPVNSTVPIVAEVYKKAGVYDAKRLYGVTTLDVTRASTFLSGIAGLKPSEVIVPVVGGHSGVTIVPLLSQAGSASSSVSAGEQYEKLVHRIQFGGDEVVKAKDGAGSATLSMAYAAAVFTNSLLRAVNGESGVKECAYVESPLYKDQGATFFASPVSLGKNGVEDIHPIGNITGEEQKLLEAALPELKKNIEKGVSWVAENP</sequence>
<dbReference type="InParanoid" id="A0A316VLN6"/>
<reference evidence="15 16" key="1">
    <citation type="journal article" date="2018" name="Mol. Biol. Evol.">
        <title>Broad Genomic Sampling Reveals a Smut Pathogenic Ancestry of the Fungal Clade Ustilaginomycotina.</title>
        <authorList>
            <person name="Kijpornyongpan T."/>
            <person name="Mondo S.J."/>
            <person name="Barry K."/>
            <person name="Sandor L."/>
            <person name="Lee J."/>
            <person name="Lipzen A."/>
            <person name="Pangilinan J."/>
            <person name="LaButti K."/>
            <person name="Hainaut M."/>
            <person name="Henrissat B."/>
            <person name="Grigoriev I.V."/>
            <person name="Spatafora J.W."/>
            <person name="Aime M.C."/>
        </authorList>
    </citation>
    <scope>NUCLEOTIDE SEQUENCE [LARGE SCALE GENOMIC DNA]</scope>
    <source>
        <strain evidence="15 16">MCA 3882</strain>
    </source>
</reference>
<feature type="domain" description="Lactate/malate dehydrogenase N-terminal" evidence="13">
    <location>
        <begin position="33"/>
        <end position="176"/>
    </location>
</feature>
<evidence type="ECO:0000256" key="1">
    <source>
        <dbReference type="ARBA" id="ARBA00008824"/>
    </source>
</evidence>
<dbReference type="GO" id="GO:0030060">
    <property type="term" value="F:L-malate dehydrogenase (NAD+) activity"/>
    <property type="evidence" value="ECO:0007669"/>
    <property type="project" value="UniProtKB-EC"/>
</dbReference>
<keyword evidence="4 12" id="KW-0816">Tricarboxylic acid cycle</keyword>
<dbReference type="Pfam" id="PF00056">
    <property type="entry name" value="Ldh_1_N"/>
    <property type="match status" value="1"/>
</dbReference>
<feature type="binding site" evidence="9">
    <location>
        <position position="150"/>
    </location>
    <ligand>
        <name>substrate</name>
    </ligand>
</feature>
<dbReference type="InterPro" id="IPR001236">
    <property type="entry name" value="Lactate/malate_DH_N"/>
</dbReference>
<evidence type="ECO:0000256" key="7">
    <source>
        <dbReference type="ARBA" id="ARBA00048313"/>
    </source>
</evidence>
<dbReference type="GO" id="GO:0006099">
    <property type="term" value="P:tricarboxylic acid cycle"/>
    <property type="evidence" value="ECO:0007669"/>
    <property type="project" value="UniProtKB-KW"/>
</dbReference>
<dbReference type="InterPro" id="IPR001252">
    <property type="entry name" value="Malate_DH_AS"/>
</dbReference>
<name>A0A316VLN6_9BASI</name>
<feature type="binding site" evidence="10">
    <location>
        <begin position="148"/>
        <end position="150"/>
    </location>
    <ligand>
        <name>NAD(+)</name>
        <dbReference type="ChEBI" id="CHEBI:57540"/>
    </ligand>
</feature>
<dbReference type="EC" id="1.1.1.37" evidence="3 12"/>
<accession>A0A316VLN6</accession>
<proteinExistence type="inferred from homology"/>
<feature type="binding site" evidence="9">
    <location>
        <position position="118"/>
    </location>
    <ligand>
        <name>substrate</name>
    </ligand>
</feature>
<dbReference type="AlphaFoldDB" id="A0A316VLN6"/>
<evidence type="ECO:0000256" key="10">
    <source>
        <dbReference type="PIRSR" id="PIRSR000102-3"/>
    </source>
</evidence>
<dbReference type="Gene3D" id="3.40.50.720">
    <property type="entry name" value="NAD(P)-binding Rossmann-like Domain"/>
    <property type="match status" value="1"/>
</dbReference>
<comment type="similarity">
    <text evidence="1">Belongs to the LDH/MDH superfamily. MDH type 1 family.</text>
</comment>
<evidence type="ECO:0000256" key="9">
    <source>
        <dbReference type="PIRSR" id="PIRSR000102-2"/>
    </source>
</evidence>
<dbReference type="GO" id="GO:0006108">
    <property type="term" value="P:malate metabolic process"/>
    <property type="evidence" value="ECO:0007669"/>
    <property type="project" value="InterPro"/>
</dbReference>
<evidence type="ECO:0000256" key="6">
    <source>
        <dbReference type="ARBA" id="ARBA00023027"/>
    </source>
</evidence>
<keyword evidence="5 11" id="KW-0560">Oxidoreductase</keyword>
<dbReference type="STRING" id="1280837.A0A316VLN6"/>
<dbReference type="NCBIfam" id="TIGR01772">
    <property type="entry name" value="MDH_euk_gproteo"/>
    <property type="match status" value="1"/>
</dbReference>
<keyword evidence="6 10" id="KW-0520">NAD</keyword>
<dbReference type="OrthoDB" id="4069699at2759"/>
<dbReference type="SUPFAM" id="SSF51735">
    <property type="entry name" value="NAD(P)-binding Rossmann-fold domains"/>
    <property type="match status" value="1"/>
</dbReference>
<dbReference type="GeneID" id="37018916"/>
<evidence type="ECO:0000256" key="5">
    <source>
        <dbReference type="ARBA" id="ARBA00023002"/>
    </source>
</evidence>
<evidence type="ECO:0000313" key="15">
    <source>
        <dbReference type="EMBL" id="PWN37303.1"/>
    </source>
</evidence>
<gene>
    <name evidence="15" type="ORF">FA14DRAFT_141434</name>
</gene>
<evidence type="ECO:0000256" key="12">
    <source>
        <dbReference type="RuleBase" id="RU003405"/>
    </source>
</evidence>
<evidence type="ECO:0000256" key="2">
    <source>
        <dbReference type="ARBA" id="ARBA00011738"/>
    </source>
</evidence>
<dbReference type="InterPro" id="IPR015955">
    <property type="entry name" value="Lactate_DH/Glyco_Ohase_4_C"/>
</dbReference>
<feature type="active site" description="Proton acceptor" evidence="8">
    <location>
        <position position="208"/>
    </location>
</feature>
<dbReference type="InterPro" id="IPR036291">
    <property type="entry name" value="NAD(P)-bd_dom_sf"/>
</dbReference>
<feature type="binding site" evidence="9">
    <location>
        <position position="184"/>
    </location>
    <ligand>
        <name>substrate</name>
    </ligand>
</feature>
<dbReference type="Gene3D" id="3.90.110.10">
    <property type="entry name" value="Lactate dehydrogenase/glycoside hydrolase, family 4, C-terminal"/>
    <property type="match status" value="1"/>
</dbReference>
<evidence type="ECO:0000256" key="11">
    <source>
        <dbReference type="RuleBase" id="RU003369"/>
    </source>
</evidence>
<evidence type="ECO:0000313" key="16">
    <source>
        <dbReference type="Proteomes" id="UP000245771"/>
    </source>
</evidence>
<organism evidence="15 16">
    <name type="scientific">Meira miltonrushii</name>
    <dbReference type="NCBI Taxonomy" id="1280837"/>
    <lineage>
        <taxon>Eukaryota</taxon>
        <taxon>Fungi</taxon>
        <taxon>Dikarya</taxon>
        <taxon>Basidiomycota</taxon>
        <taxon>Ustilaginomycotina</taxon>
        <taxon>Exobasidiomycetes</taxon>
        <taxon>Exobasidiales</taxon>
        <taxon>Brachybasidiaceae</taxon>
        <taxon>Meira</taxon>
    </lineage>
</organism>
<dbReference type="PANTHER" id="PTHR11540">
    <property type="entry name" value="MALATE AND LACTATE DEHYDROGENASE"/>
    <property type="match status" value="1"/>
</dbReference>
<evidence type="ECO:0000256" key="8">
    <source>
        <dbReference type="PIRSR" id="PIRSR000102-1"/>
    </source>
</evidence>
<dbReference type="Pfam" id="PF02866">
    <property type="entry name" value="Ldh_1_C"/>
    <property type="match status" value="1"/>
</dbReference>
<dbReference type="RefSeq" id="XP_025357605.1">
    <property type="nucleotide sequence ID" value="XM_025497135.1"/>
</dbReference>
<feature type="binding site" evidence="10">
    <location>
        <position position="64"/>
    </location>
    <ligand>
        <name>NAD(+)</name>
        <dbReference type="ChEBI" id="CHEBI:57540"/>
    </ligand>
</feature>
<dbReference type="SUPFAM" id="SSF56327">
    <property type="entry name" value="LDH C-terminal domain-like"/>
    <property type="match status" value="1"/>
</dbReference>
<feature type="binding site" evidence="10">
    <location>
        <position position="261"/>
    </location>
    <ligand>
        <name>NAD(+)</name>
        <dbReference type="ChEBI" id="CHEBI:57540"/>
    </ligand>
</feature>
<evidence type="ECO:0000259" key="14">
    <source>
        <dbReference type="Pfam" id="PF02866"/>
    </source>
</evidence>
<dbReference type="Proteomes" id="UP000245771">
    <property type="component" value="Unassembled WGS sequence"/>
</dbReference>
<dbReference type="InterPro" id="IPR010097">
    <property type="entry name" value="Malate_DH_type1"/>
</dbReference>
<dbReference type="EMBL" id="KZ819602">
    <property type="protein sequence ID" value="PWN37303.1"/>
    <property type="molecule type" value="Genomic_DNA"/>
</dbReference>
<dbReference type="FunCoup" id="A0A316VLN6">
    <property type="interactions" value="511"/>
</dbReference>
<comment type="catalytic activity">
    <reaction evidence="7 12">
        <text>(S)-malate + NAD(+) = oxaloacetate + NADH + H(+)</text>
        <dbReference type="Rhea" id="RHEA:21432"/>
        <dbReference type="ChEBI" id="CHEBI:15378"/>
        <dbReference type="ChEBI" id="CHEBI:15589"/>
        <dbReference type="ChEBI" id="CHEBI:16452"/>
        <dbReference type="ChEBI" id="CHEBI:57540"/>
        <dbReference type="ChEBI" id="CHEBI:57945"/>
        <dbReference type="EC" id="1.1.1.37"/>
    </reaction>
</comment>
<dbReference type="PROSITE" id="PS00068">
    <property type="entry name" value="MDH"/>
    <property type="match status" value="1"/>
</dbReference>
<feature type="domain" description="Lactate/malate dehydrogenase C-terminal" evidence="14">
    <location>
        <begin position="178"/>
        <end position="345"/>
    </location>
</feature>
<dbReference type="PIRSF" id="PIRSF000102">
    <property type="entry name" value="Lac_mal_DH"/>
    <property type="match status" value="1"/>
</dbReference>
<dbReference type="InterPro" id="IPR022383">
    <property type="entry name" value="Lactate/malate_DH_C"/>
</dbReference>
<feature type="binding site" evidence="9">
    <location>
        <position position="112"/>
    </location>
    <ligand>
        <name>substrate</name>
    </ligand>
</feature>
<dbReference type="InterPro" id="IPR001557">
    <property type="entry name" value="L-lactate/malate_DH"/>
</dbReference>
<keyword evidence="16" id="KW-1185">Reference proteome</keyword>
<dbReference type="FunFam" id="3.40.50.720:FF:000013">
    <property type="entry name" value="Malate dehydrogenase"/>
    <property type="match status" value="1"/>
</dbReference>
<dbReference type="GO" id="GO:0005739">
    <property type="term" value="C:mitochondrion"/>
    <property type="evidence" value="ECO:0007669"/>
    <property type="project" value="TreeGrafter"/>
</dbReference>
<comment type="subunit">
    <text evidence="2">Homodimer.</text>
</comment>
<dbReference type="CDD" id="cd01337">
    <property type="entry name" value="MDH_glyoxysomal_mitochondrial"/>
    <property type="match status" value="1"/>
</dbReference>
<dbReference type="PANTHER" id="PTHR11540:SF73">
    <property type="entry name" value="MALATE DEHYDROGENASE, MITOCHONDRIAL"/>
    <property type="match status" value="1"/>
</dbReference>
<feature type="binding site" evidence="10">
    <location>
        <position position="125"/>
    </location>
    <ligand>
        <name>NAD(+)</name>
        <dbReference type="ChEBI" id="CHEBI:57540"/>
    </ligand>
</feature>
<dbReference type="FunFam" id="3.90.110.10:FF:000001">
    <property type="entry name" value="Malate dehydrogenase"/>
    <property type="match status" value="1"/>
</dbReference>
<feature type="binding site" evidence="10">
    <location>
        <begin position="38"/>
        <end position="44"/>
    </location>
    <ligand>
        <name>NAD(+)</name>
        <dbReference type="ChEBI" id="CHEBI:57540"/>
    </ligand>
</feature>
<evidence type="ECO:0000256" key="4">
    <source>
        <dbReference type="ARBA" id="ARBA00022532"/>
    </source>
</evidence>
<evidence type="ECO:0000259" key="13">
    <source>
        <dbReference type="Pfam" id="PF00056"/>
    </source>
</evidence>